<gene>
    <name evidence="1" type="ORF">LITE_LOCUS45724</name>
</gene>
<evidence type="ECO:0000313" key="2">
    <source>
        <dbReference type="Proteomes" id="UP001154282"/>
    </source>
</evidence>
<sequence length="169" mass="19745">MSFLEITDLGWSIVGGEIERPREESELPIDGWKFMKKRQRRKQLKDEVRERIGRDPLTVSSNSLRLMIGKARPIWNSEIRSMGRSSNPMRRLTNPRRRRCCLSSAPTTIDYLLTFTQDARCSMRSLVMAFPHGEHSGFIPETFILQLEVFRWRQADLCWDVIATFIVAN</sequence>
<evidence type="ECO:0000313" key="1">
    <source>
        <dbReference type="EMBL" id="CAI0550917.1"/>
    </source>
</evidence>
<accession>A0AAV0R383</accession>
<dbReference type="Proteomes" id="UP001154282">
    <property type="component" value="Unassembled WGS sequence"/>
</dbReference>
<organism evidence="1 2">
    <name type="scientific">Linum tenue</name>
    <dbReference type="NCBI Taxonomy" id="586396"/>
    <lineage>
        <taxon>Eukaryota</taxon>
        <taxon>Viridiplantae</taxon>
        <taxon>Streptophyta</taxon>
        <taxon>Embryophyta</taxon>
        <taxon>Tracheophyta</taxon>
        <taxon>Spermatophyta</taxon>
        <taxon>Magnoliopsida</taxon>
        <taxon>eudicotyledons</taxon>
        <taxon>Gunneridae</taxon>
        <taxon>Pentapetalae</taxon>
        <taxon>rosids</taxon>
        <taxon>fabids</taxon>
        <taxon>Malpighiales</taxon>
        <taxon>Linaceae</taxon>
        <taxon>Linum</taxon>
    </lineage>
</organism>
<name>A0AAV0R383_9ROSI</name>
<protein>
    <submittedName>
        <fullName evidence="1">Uncharacterized protein</fullName>
    </submittedName>
</protein>
<dbReference type="AlphaFoldDB" id="A0AAV0R383"/>
<keyword evidence="2" id="KW-1185">Reference proteome</keyword>
<dbReference type="EMBL" id="CAMGYJ010000010">
    <property type="protein sequence ID" value="CAI0550917.1"/>
    <property type="molecule type" value="Genomic_DNA"/>
</dbReference>
<proteinExistence type="predicted"/>
<reference evidence="1" key="1">
    <citation type="submission" date="2022-08" db="EMBL/GenBank/DDBJ databases">
        <authorList>
            <person name="Gutierrez-Valencia J."/>
        </authorList>
    </citation>
    <scope>NUCLEOTIDE SEQUENCE</scope>
</reference>
<comment type="caution">
    <text evidence="1">The sequence shown here is derived from an EMBL/GenBank/DDBJ whole genome shotgun (WGS) entry which is preliminary data.</text>
</comment>